<evidence type="ECO:0000256" key="8">
    <source>
        <dbReference type="SAM" id="MobiDB-lite"/>
    </source>
</evidence>
<dbReference type="Gene3D" id="3.40.50.1000">
    <property type="entry name" value="HAD superfamily/HAD-like"/>
    <property type="match status" value="1"/>
</dbReference>
<protein>
    <submittedName>
        <fullName evidence="9">Uncharacterized protein</fullName>
    </submittedName>
</protein>
<accession>A0A835DVY7</accession>
<comment type="cofactor">
    <cofactor evidence="1">
        <name>Zn(2+)</name>
        <dbReference type="ChEBI" id="CHEBI:29105"/>
    </cofactor>
</comment>
<sequence length="536" mass="60584">MARPHHLLSRVVASHRLLHSTTAPSLRPTARRPLPLHSPPPFSPPHCRTLLPFVAAAPRQYAASSFRRRRSSPPPVLLRRRKARRPTRKGPGELIVQIGIEEALPDDPEILSIAETLKTDVGKAAKVAFDDLEDSEYKTRDPSISNLNKYNSVELSLLLCDDNFIRQLNKEWRDEDHATDVLSMSQHIPGLDIPILQLGDIVISVETAQRQAEERGHTLLDEIRILTVHGLLHLLGFDHEISEEAEEDMEKEEEHILNTLEWKGKGLIKSAYDNATNMEHLQNSVEANNNIKKGSLREEHQTKLSHIICDIDGTLVDYEGRLHEESLESLKEATVTGANFITVTGKSRASIIRIFKLLDFHDEGDFVSETSPGVFLQGSLVYGRNGQEVYKAKLDVDICKEAFLYSLNHKIPVVAYCEDQCLTLFEHPFANLLHTVHHENKVKVMHSIEDLLEYSSIQKLLLFDTAEEDSSVLRQHFSELTEGKAHILKMQPNTIDIVPLNASKSDGIRILLDHLGITEDYDLDAIGDYTRWLSNK</sequence>
<dbReference type="Pfam" id="PF08282">
    <property type="entry name" value="Hydrolase_3"/>
    <property type="match status" value="1"/>
</dbReference>
<keyword evidence="3" id="KW-0540">Nuclease</keyword>
<dbReference type="Gene3D" id="3.30.1240.10">
    <property type="match status" value="1"/>
</dbReference>
<keyword evidence="6" id="KW-0378">Hydrolase</keyword>
<dbReference type="Proteomes" id="UP000636709">
    <property type="component" value="Unassembled WGS sequence"/>
</dbReference>
<dbReference type="InterPro" id="IPR036412">
    <property type="entry name" value="HAD-like_sf"/>
</dbReference>
<reference evidence="9" key="1">
    <citation type="submission" date="2020-07" db="EMBL/GenBank/DDBJ databases">
        <title>Genome sequence and genetic diversity analysis of an under-domesticated orphan crop, white fonio (Digitaria exilis).</title>
        <authorList>
            <person name="Bennetzen J.L."/>
            <person name="Chen S."/>
            <person name="Ma X."/>
            <person name="Wang X."/>
            <person name="Yssel A.E.J."/>
            <person name="Chaluvadi S.R."/>
            <person name="Johnson M."/>
            <person name="Gangashetty P."/>
            <person name="Hamidou F."/>
            <person name="Sanogo M.D."/>
            <person name="Zwaenepoel A."/>
            <person name="Wallace J."/>
            <person name="Van De Peer Y."/>
            <person name="Van Deynze A."/>
        </authorList>
    </citation>
    <scope>NUCLEOTIDE SEQUENCE</scope>
    <source>
        <tissue evidence="9">Leaves</tissue>
    </source>
</reference>
<dbReference type="GO" id="GO:0046872">
    <property type="term" value="F:metal ion binding"/>
    <property type="evidence" value="ECO:0007669"/>
    <property type="project" value="UniProtKB-KW"/>
</dbReference>
<dbReference type="Pfam" id="PF02130">
    <property type="entry name" value="YbeY"/>
    <property type="match status" value="1"/>
</dbReference>
<comment type="similarity">
    <text evidence="2">Belongs to the endoribonuclease YbeY family.</text>
</comment>
<gene>
    <name evidence="9" type="ORF">HU200_067171</name>
</gene>
<feature type="compositionally biased region" description="Basic residues" evidence="8">
    <location>
        <begin position="78"/>
        <end position="88"/>
    </location>
</feature>
<evidence type="ECO:0000256" key="5">
    <source>
        <dbReference type="ARBA" id="ARBA00022759"/>
    </source>
</evidence>
<evidence type="ECO:0000256" key="2">
    <source>
        <dbReference type="ARBA" id="ARBA00010875"/>
    </source>
</evidence>
<feature type="region of interest" description="Disordered" evidence="8">
    <location>
        <begin position="19"/>
        <end position="39"/>
    </location>
</feature>
<dbReference type="OrthoDB" id="27226at2759"/>
<feature type="region of interest" description="Disordered" evidence="8">
    <location>
        <begin position="64"/>
        <end position="90"/>
    </location>
</feature>
<dbReference type="Gene3D" id="3.40.390.30">
    <property type="entry name" value="Metalloproteases ('zincins'), catalytic domain"/>
    <property type="match status" value="1"/>
</dbReference>
<comment type="caution">
    <text evidence="9">The sequence shown here is derived from an EMBL/GenBank/DDBJ whole genome shotgun (WGS) entry which is preliminary data.</text>
</comment>
<name>A0A835DVY7_9POAL</name>
<dbReference type="SUPFAM" id="SSF56784">
    <property type="entry name" value="HAD-like"/>
    <property type="match status" value="1"/>
</dbReference>
<evidence type="ECO:0000256" key="3">
    <source>
        <dbReference type="ARBA" id="ARBA00022722"/>
    </source>
</evidence>
<dbReference type="HAMAP" id="MF_00009">
    <property type="entry name" value="Endoribonucl_YbeY"/>
    <property type="match status" value="1"/>
</dbReference>
<dbReference type="InterPro" id="IPR020549">
    <property type="entry name" value="YbeY_CS"/>
</dbReference>
<evidence type="ECO:0000256" key="1">
    <source>
        <dbReference type="ARBA" id="ARBA00001947"/>
    </source>
</evidence>
<proteinExistence type="inferred from homology"/>
<dbReference type="GO" id="GO:0004519">
    <property type="term" value="F:endonuclease activity"/>
    <property type="evidence" value="ECO:0007669"/>
    <property type="project" value="UniProtKB-KW"/>
</dbReference>
<dbReference type="GO" id="GO:0004222">
    <property type="term" value="F:metalloendopeptidase activity"/>
    <property type="evidence" value="ECO:0007669"/>
    <property type="project" value="InterPro"/>
</dbReference>
<keyword evidence="4" id="KW-0479">Metal-binding</keyword>
<dbReference type="InterPro" id="IPR023091">
    <property type="entry name" value="MetalPrtase_cat_dom_sf_prd"/>
</dbReference>
<dbReference type="PANTHER" id="PTHR46986">
    <property type="entry name" value="ENDORIBONUCLEASE YBEY, CHLOROPLASTIC"/>
    <property type="match status" value="1"/>
</dbReference>
<dbReference type="SUPFAM" id="SSF55486">
    <property type="entry name" value="Metalloproteases ('zincins'), catalytic domain"/>
    <property type="match status" value="1"/>
</dbReference>
<dbReference type="InterPro" id="IPR002036">
    <property type="entry name" value="YbeY"/>
</dbReference>
<dbReference type="AlphaFoldDB" id="A0A835DVY7"/>
<evidence type="ECO:0000313" key="10">
    <source>
        <dbReference type="Proteomes" id="UP000636709"/>
    </source>
</evidence>
<evidence type="ECO:0000256" key="4">
    <source>
        <dbReference type="ARBA" id="ARBA00022723"/>
    </source>
</evidence>
<dbReference type="PROSITE" id="PS01306">
    <property type="entry name" value="UPF0054"/>
    <property type="match status" value="1"/>
</dbReference>
<keyword evidence="7" id="KW-0862">Zinc</keyword>
<keyword evidence="10" id="KW-1185">Reference proteome</keyword>
<dbReference type="NCBIfam" id="TIGR00043">
    <property type="entry name" value="rRNA maturation RNase YbeY"/>
    <property type="match status" value="1"/>
</dbReference>
<evidence type="ECO:0000256" key="7">
    <source>
        <dbReference type="ARBA" id="ARBA00022833"/>
    </source>
</evidence>
<evidence type="ECO:0000256" key="6">
    <source>
        <dbReference type="ARBA" id="ARBA00022801"/>
    </source>
</evidence>
<dbReference type="InterPro" id="IPR023214">
    <property type="entry name" value="HAD_sf"/>
</dbReference>
<dbReference type="EMBL" id="JACEFO010003289">
    <property type="protein sequence ID" value="KAF8642496.1"/>
    <property type="molecule type" value="Genomic_DNA"/>
</dbReference>
<organism evidence="9 10">
    <name type="scientific">Digitaria exilis</name>
    <dbReference type="NCBI Taxonomy" id="1010633"/>
    <lineage>
        <taxon>Eukaryota</taxon>
        <taxon>Viridiplantae</taxon>
        <taxon>Streptophyta</taxon>
        <taxon>Embryophyta</taxon>
        <taxon>Tracheophyta</taxon>
        <taxon>Spermatophyta</taxon>
        <taxon>Magnoliopsida</taxon>
        <taxon>Liliopsida</taxon>
        <taxon>Poales</taxon>
        <taxon>Poaceae</taxon>
        <taxon>PACMAD clade</taxon>
        <taxon>Panicoideae</taxon>
        <taxon>Panicodae</taxon>
        <taxon>Paniceae</taxon>
        <taxon>Anthephorinae</taxon>
        <taxon>Digitaria</taxon>
    </lineage>
</organism>
<keyword evidence="5" id="KW-0255">Endonuclease</keyword>
<dbReference type="GO" id="GO:0006364">
    <property type="term" value="P:rRNA processing"/>
    <property type="evidence" value="ECO:0007669"/>
    <property type="project" value="InterPro"/>
</dbReference>
<evidence type="ECO:0000313" key="9">
    <source>
        <dbReference type="EMBL" id="KAF8642496.1"/>
    </source>
</evidence>
<dbReference type="PANTHER" id="PTHR46986:SF2">
    <property type="entry name" value="OS02G0227000 PROTEIN"/>
    <property type="match status" value="1"/>
</dbReference>